<evidence type="ECO:0000313" key="3">
    <source>
        <dbReference type="Proteomes" id="UP000240883"/>
    </source>
</evidence>
<keyword evidence="1" id="KW-0732">Signal</keyword>
<protein>
    <recommendedName>
        <fullName evidence="4">Secreted protein</fullName>
    </recommendedName>
</protein>
<dbReference type="Proteomes" id="UP000240883">
    <property type="component" value="Unassembled WGS sequence"/>
</dbReference>
<gene>
    <name evidence="2" type="ORF">BS50DRAFT_92888</name>
</gene>
<accession>A0A2T2NEQ5</accession>
<evidence type="ECO:0000313" key="2">
    <source>
        <dbReference type="EMBL" id="PSN63917.1"/>
    </source>
</evidence>
<dbReference type="AlphaFoldDB" id="A0A2T2NEQ5"/>
<organism evidence="2 3">
    <name type="scientific">Corynespora cassiicola Philippines</name>
    <dbReference type="NCBI Taxonomy" id="1448308"/>
    <lineage>
        <taxon>Eukaryota</taxon>
        <taxon>Fungi</taxon>
        <taxon>Dikarya</taxon>
        <taxon>Ascomycota</taxon>
        <taxon>Pezizomycotina</taxon>
        <taxon>Dothideomycetes</taxon>
        <taxon>Pleosporomycetidae</taxon>
        <taxon>Pleosporales</taxon>
        <taxon>Corynesporascaceae</taxon>
        <taxon>Corynespora</taxon>
    </lineage>
</organism>
<feature type="signal peptide" evidence="1">
    <location>
        <begin position="1"/>
        <end position="21"/>
    </location>
</feature>
<sequence>MNWYFFSFFLLFCLSLCPCRCRVMLPSRTMAMLLPLLCSTLRCPVLHCTALWALMFRNPRVDPPPRPWYHFSLSKVLHVKLGGSEASGWGRGGLVRCGAVRYFCLGSARDICMCY</sequence>
<evidence type="ECO:0000256" key="1">
    <source>
        <dbReference type="SAM" id="SignalP"/>
    </source>
</evidence>
<keyword evidence="3" id="KW-1185">Reference proteome</keyword>
<reference evidence="2 3" key="1">
    <citation type="journal article" date="2018" name="Front. Microbiol.">
        <title>Genome-Wide Analysis of Corynespora cassiicola Leaf Fall Disease Putative Effectors.</title>
        <authorList>
            <person name="Lopez D."/>
            <person name="Ribeiro S."/>
            <person name="Label P."/>
            <person name="Fumanal B."/>
            <person name="Venisse J.S."/>
            <person name="Kohler A."/>
            <person name="de Oliveira R.R."/>
            <person name="Labutti K."/>
            <person name="Lipzen A."/>
            <person name="Lail K."/>
            <person name="Bauer D."/>
            <person name="Ohm R.A."/>
            <person name="Barry K.W."/>
            <person name="Spatafora J."/>
            <person name="Grigoriev I.V."/>
            <person name="Martin F.M."/>
            <person name="Pujade-Renaud V."/>
        </authorList>
    </citation>
    <scope>NUCLEOTIDE SEQUENCE [LARGE SCALE GENOMIC DNA]</scope>
    <source>
        <strain evidence="2 3">Philippines</strain>
    </source>
</reference>
<evidence type="ECO:0008006" key="4">
    <source>
        <dbReference type="Google" id="ProtNLM"/>
    </source>
</evidence>
<feature type="chain" id="PRO_5015573877" description="Secreted protein" evidence="1">
    <location>
        <begin position="22"/>
        <end position="115"/>
    </location>
</feature>
<name>A0A2T2NEQ5_CORCC</name>
<proteinExistence type="predicted"/>
<dbReference type="EMBL" id="KZ678139">
    <property type="protein sequence ID" value="PSN63917.1"/>
    <property type="molecule type" value="Genomic_DNA"/>
</dbReference>